<dbReference type="GeneID" id="36564171"/>
<dbReference type="Gene3D" id="3.40.50.12780">
    <property type="entry name" value="N-terminal domain of ligase-like"/>
    <property type="match status" value="1"/>
</dbReference>
<dbReference type="RefSeq" id="XP_024715806.1">
    <property type="nucleotide sequence ID" value="XM_024856207.1"/>
</dbReference>
<gene>
    <name evidence="8" type="ORF">C7M61_000779</name>
</gene>
<name>A0A2P7YYR4_9ASCO</name>
<comment type="catalytic activity">
    <reaction evidence="5">
        <text>a long-chain fatty acid + ATP + CoA = a long-chain fatty acyl-CoA + AMP + diphosphate</text>
        <dbReference type="Rhea" id="RHEA:15421"/>
        <dbReference type="ChEBI" id="CHEBI:30616"/>
        <dbReference type="ChEBI" id="CHEBI:33019"/>
        <dbReference type="ChEBI" id="CHEBI:57287"/>
        <dbReference type="ChEBI" id="CHEBI:57560"/>
        <dbReference type="ChEBI" id="CHEBI:83139"/>
        <dbReference type="ChEBI" id="CHEBI:456215"/>
        <dbReference type="EC" id="6.2.1.3"/>
    </reaction>
</comment>
<dbReference type="InterPro" id="IPR042099">
    <property type="entry name" value="ANL_N_sf"/>
</dbReference>
<protein>
    <recommendedName>
        <fullName evidence="7">AMP-dependent synthetase/ligase domain-containing protein</fullName>
    </recommendedName>
</protein>
<keyword evidence="4" id="KW-0067">ATP-binding</keyword>
<dbReference type="GO" id="GO:0035336">
    <property type="term" value="P:long-chain fatty-acyl-CoA metabolic process"/>
    <property type="evidence" value="ECO:0007669"/>
    <property type="project" value="TreeGrafter"/>
</dbReference>
<sequence length="697" mass="77471">MGLVTVEVGEAKQGEGAPRRRAAQRDAPLERPIDSKATTLPEFFEECVKRNGDRKAMGWRDLREVHIETKQVTKIVDGEETKVDKDWEFFEMAPYKYQLYPEVLKLIKQYGHGMVKIGIKPNQENKLHIFASTSHKWMKTYLATQTQNIPIVTAYDTLGEQGLTHSLVLTESNAVFTDNNLLSQLINPLKKAENVKTIIHSDKIDPEDKRAGGKFYKEAQKAKEEIEKIRPDIQFISFDEVVEAGKDKASEEIKYTAKPEDTSCIMFTSGSTGDPKGVLLTHANIVAGVAGPSTCAGRDLVSKNDRVIAFLPLAHIFELVFEILTFWWGGCLGYANVKTLTDTSVKNCKSDLQEFKPTIMVAVAAVWETVRKGILAKVKALPTVTQKIFWASYKAKTVLNNNKIPGGSIFDIVFKKVRAATGGCLHHVLNGGSPVSRDTQVFISTLIAPMLIGYGLTETCANSSILEHNKYEYGSAGTIVGSVTAKLIDVAEAGYFAKDNQGEILLKGAPITKEYYKNAKETEEAFTEDGWFRTGDIGQWDSNGALQIIDRRKNLVKTANGEYIALEKLESVYRSNSVVLNICVYADQNKVKPIAIVIPNEAHFKTHLKEDKVYSESELQTKELAVLCHDKKAINSVHKALVATGKSQGLKGIELIQNVVLVDDEWTPQNGFVTSAQKLQRRKILAAYKEDVDNAYK</sequence>
<dbReference type="STRING" id="418784.A0A2P7YYR4"/>
<keyword evidence="2" id="KW-0436">Ligase</keyword>
<dbReference type="Pfam" id="PF00501">
    <property type="entry name" value="AMP-binding"/>
    <property type="match status" value="1"/>
</dbReference>
<dbReference type="GO" id="GO:0004467">
    <property type="term" value="F:long-chain fatty acid-CoA ligase activity"/>
    <property type="evidence" value="ECO:0007669"/>
    <property type="project" value="UniProtKB-EC"/>
</dbReference>
<evidence type="ECO:0000313" key="9">
    <source>
        <dbReference type="Proteomes" id="UP000241107"/>
    </source>
</evidence>
<feature type="domain" description="AMP-dependent synthetase/ligase" evidence="7">
    <location>
        <begin position="95"/>
        <end position="516"/>
    </location>
</feature>
<evidence type="ECO:0000256" key="6">
    <source>
        <dbReference type="SAM" id="MobiDB-lite"/>
    </source>
</evidence>
<evidence type="ECO:0000256" key="1">
    <source>
        <dbReference type="ARBA" id="ARBA00006432"/>
    </source>
</evidence>
<feature type="compositionally biased region" description="Basic and acidic residues" evidence="6">
    <location>
        <begin position="23"/>
        <end position="32"/>
    </location>
</feature>
<evidence type="ECO:0000313" key="8">
    <source>
        <dbReference type="EMBL" id="PSK41107.1"/>
    </source>
</evidence>
<accession>A0A2P7YYR4</accession>
<dbReference type="PROSITE" id="PS00455">
    <property type="entry name" value="AMP_BINDING"/>
    <property type="match status" value="1"/>
</dbReference>
<dbReference type="OrthoDB" id="1700726at2759"/>
<evidence type="ECO:0000256" key="5">
    <source>
        <dbReference type="ARBA" id="ARBA00036813"/>
    </source>
</evidence>
<dbReference type="SUPFAM" id="SSF56801">
    <property type="entry name" value="Acetyl-CoA synthetase-like"/>
    <property type="match status" value="1"/>
</dbReference>
<dbReference type="PANTHER" id="PTHR43272">
    <property type="entry name" value="LONG-CHAIN-FATTY-ACID--COA LIGASE"/>
    <property type="match status" value="1"/>
</dbReference>
<dbReference type="GO" id="GO:0005886">
    <property type="term" value="C:plasma membrane"/>
    <property type="evidence" value="ECO:0007669"/>
    <property type="project" value="TreeGrafter"/>
</dbReference>
<evidence type="ECO:0000256" key="4">
    <source>
        <dbReference type="ARBA" id="ARBA00022840"/>
    </source>
</evidence>
<dbReference type="AlphaFoldDB" id="A0A2P7YYR4"/>
<reference evidence="8 9" key="1">
    <citation type="submission" date="2018-03" db="EMBL/GenBank/DDBJ databases">
        <title>Candida pseudohaemulonii genome assembly and annotation.</title>
        <authorList>
            <person name="Munoz J.F."/>
            <person name="Gade L.G."/>
            <person name="Chow N.A."/>
            <person name="Litvintseva A.P."/>
            <person name="Loparev V.N."/>
            <person name="Cuomo C.A."/>
        </authorList>
    </citation>
    <scope>NUCLEOTIDE SEQUENCE [LARGE SCALE GENOMIC DNA]</scope>
    <source>
        <strain evidence="8 9">B12108</strain>
    </source>
</reference>
<feature type="region of interest" description="Disordered" evidence="6">
    <location>
        <begin position="1"/>
        <end position="32"/>
    </location>
</feature>
<evidence type="ECO:0000256" key="2">
    <source>
        <dbReference type="ARBA" id="ARBA00022598"/>
    </source>
</evidence>
<dbReference type="EMBL" id="PYFQ01000001">
    <property type="protein sequence ID" value="PSK41107.1"/>
    <property type="molecule type" value="Genomic_DNA"/>
</dbReference>
<evidence type="ECO:0000259" key="7">
    <source>
        <dbReference type="Pfam" id="PF00501"/>
    </source>
</evidence>
<dbReference type="PANTHER" id="PTHR43272:SF83">
    <property type="entry name" value="ACYL-COA SYNTHETASE LONG-CHAIN, ISOFORM J"/>
    <property type="match status" value="1"/>
</dbReference>
<dbReference type="Proteomes" id="UP000241107">
    <property type="component" value="Unassembled WGS sequence"/>
</dbReference>
<evidence type="ECO:0000256" key="3">
    <source>
        <dbReference type="ARBA" id="ARBA00022741"/>
    </source>
</evidence>
<keyword evidence="9" id="KW-1185">Reference proteome</keyword>
<dbReference type="GO" id="GO:0005783">
    <property type="term" value="C:endoplasmic reticulum"/>
    <property type="evidence" value="ECO:0007669"/>
    <property type="project" value="TreeGrafter"/>
</dbReference>
<dbReference type="InterPro" id="IPR000873">
    <property type="entry name" value="AMP-dep_synth/lig_dom"/>
</dbReference>
<dbReference type="GO" id="GO:0005811">
    <property type="term" value="C:lipid droplet"/>
    <property type="evidence" value="ECO:0007669"/>
    <property type="project" value="TreeGrafter"/>
</dbReference>
<comment type="caution">
    <text evidence="8">The sequence shown here is derived from an EMBL/GenBank/DDBJ whole genome shotgun (WGS) entry which is preliminary data.</text>
</comment>
<organism evidence="8 9">
    <name type="scientific">Candidozyma pseudohaemuli</name>
    <dbReference type="NCBI Taxonomy" id="418784"/>
    <lineage>
        <taxon>Eukaryota</taxon>
        <taxon>Fungi</taxon>
        <taxon>Dikarya</taxon>
        <taxon>Ascomycota</taxon>
        <taxon>Saccharomycotina</taxon>
        <taxon>Pichiomycetes</taxon>
        <taxon>Metschnikowiaceae</taxon>
        <taxon>Candidozyma</taxon>
    </lineage>
</organism>
<proteinExistence type="inferred from homology"/>
<dbReference type="InterPro" id="IPR020845">
    <property type="entry name" value="AMP-binding_CS"/>
</dbReference>
<dbReference type="GO" id="GO:0005524">
    <property type="term" value="F:ATP binding"/>
    <property type="evidence" value="ECO:0007669"/>
    <property type="project" value="UniProtKB-KW"/>
</dbReference>
<dbReference type="VEuPathDB" id="FungiDB:C7M61_000779"/>
<comment type="similarity">
    <text evidence="1">Belongs to the ATP-dependent AMP-binding enzyme family.</text>
</comment>
<keyword evidence="3" id="KW-0547">Nucleotide-binding</keyword>